<evidence type="ECO:0000259" key="8">
    <source>
        <dbReference type="SMART" id="SM00322"/>
    </source>
</evidence>
<dbReference type="InterPro" id="IPR036770">
    <property type="entry name" value="Ankyrin_rpt-contain_sf"/>
</dbReference>
<evidence type="ECO:0000313" key="10">
    <source>
        <dbReference type="Proteomes" id="UP000053268"/>
    </source>
</evidence>
<dbReference type="PROSITE" id="PS50084">
    <property type="entry name" value="KH_TYPE_1"/>
    <property type="match status" value="1"/>
</dbReference>
<keyword evidence="3" id="KW-0175">Coiled coil</keyword>
<proteinExistence type="predicted"/>
<dbReference type="InterPro" id="IPR004088">
    <property type="entry name" value="KH_dom_type_1"/>
</dbReference>
<dbReference type="PRINTS" id="PR01415">
    <property type="entry name" value="ANKYRIN"/>
</dbReference>
<feature type="region of interest" description="Disordered" evidence="6">
    <location>
        <begin position="1094"/>
        <end position="1199"/>
    </location>
</feature>
<feature type="repeat" description="ANK" evidence="4">
    <location>
        <begin position="536"/>
        <end position="568"/>
    </location>
</feature>
<evidence type="ECO:0000256" key="5">
    <source>
        <dbReference type="PROSITE-ProRule" id="PRU00117"/>
    </source>
</evidence>
<feature type="compositionally biased region" description="Low complexity" evidence="6">
    <location>
        <begin position="1407"/>
        <end position="1419"/>
    </location>
</feature>
<feature type="compositionally biased region" description="Pro residues" evidence="6">
    <location>
        <begin position="44"/>
        <end position="58"/>
    </location>
</feature>
<feature type="compositionally biased region" description="Basic and acidic residues" evidence="6">
    <location>
        <begin position="867"/>
        <end position="896"/>
    </location>
</feature>
<keyword evidence="2 4" id="KW-0040">ANK repeat</keyword>
<reference evidence="9 10" key="1">
    <citation type="journal article" date="2015" name="Nat. Commun.">
        <title>Outbred genome sequencing and CRISPR/Cas9 gene editing in butterflies.</title>
        <authorList>
            <person name="Li X."/>
            <person name="Fan D."/>
            <person name="Zhang W."/>
            <person name="Liu G."/>
            <person name="Zhang L."/>
            <person name="Zhao L."/>
            <person name="Fang X."/>
            <person name="Chen L."/>
            <person name="Dong Y."/>
            <person name="Chen Y."/>
            <person name="Ding Y."/>
            <person name="Zhao R."/>
            <person name="Feng M."/>
            <person name="Zhu Y."/>
            <person name="Feng Y."/>
            <person name="Jiang X."/>
            <person name="Zhu D."/>
            <person name="Xiang H."/>
            <person name="Feng X."/>
            <person name="Li S."/>
            <person name="Wang J."/>
            <person name="Zhang G."/>
            <person name="Kronforst M.R."/>
            <person name="Wang W."/>
        </authorList>
    </citation>
    <scope>NUCLEOTIDE SEQUENCE [LARGE SCALE GENOMIC DNA]</scope>
    <source>
        <strain evidence="9">Ya'a_city_454_Px</strain>
        <tissue evidence="9">Whole body</tissue>
    </source>
</reference>
<feature type="compositionally biased region" description="Basic residues" evidence="6">
    <location>
        <begin position="762"/>
        <end position="774"/>
    </location>
</feature>
<dbReference type="InterPro" id="IPR002110">
    <property type="entry name" value="Ankyrin_rpt"/>
</dbReference>
<feature type="region of interest" description="Disordered" evidence="6">
    <location>
        <begin position="1533"/>
        <end position="1586"/>
    </location>
</feature>
<evidence type="ECO:0000256" key="7">
    <source>
        <dbReference type="SAM" id="Phobius"/>
    </source>
</evidence>
<dbReference type="GO" id="GO:0003723">
    <property type="term" value="F:RNA binding"/>
    <property type="evidence" value="ECO:0007669"/>
    <property type="project" value="UniProtKB-UniRule"/>
</dbReference>
<evidence type="ECO:0000256" key="2">
    <source>
        <dbReference type="ARBA" id="ARBA00023043"/>
    </source>
</evidence>
<feature type="repeat" description="ANK" evidence="4">
    <location>
        <begin position="569"/>
        <end position="601"/>
    </location>
</feature>
<feature type="region of interest" description="Disordered" evidence="6">
    <location>
        <begin position="762"/>
        <end position="787"/>
    </location>
</feature>
<dbReference type="Gene3D" id="1.25.40.20">
    <property type="entry name" value="Ankyrin repeat-containing domain"/>
    <property type="match status" value="3"/>
</dbReference>
<evidence type="ECO:0000256" key="6">
    <source>
        <dbReference type="SAM" id="MobiDB-lite"/>
    </source>
</evidence>
<feature type="region of interest" description="Disordered" evidence="6">
    <location>
        <begin position="1598"/>
        <end position="1622"/>
    </location>
</feature>
<dbReference type="InterPro" id="IPR047373">
    <property type="entry name" value="KH-I_MASK"/>
</dbReference>
<evidence type="ECO:0000256" key="3">
    <source>
        <dbReference type="ARBA" id="ARBA00023054"/>
    </source>
</evidence>
<feature type="compositionally biased region" description="Low complexity" evidence="6">
    <location>
        <begin position="1537"/>
        <end position="1559"/>
    </location>
</feature>
<dbReference type="STRING" id="66420.A0A194QFR9"/>
<feature type="repeat" description="ANK" evidence="4">
    <location>
        <begin position="637"/>
        <end position="669"/>
    </location>
</feature>
<feature type="compositionally biased region" description="Low complexity" evidence="6">
    <location>
        <begin position="1175"/>
        <end position="1195"/>
    </location>
</feature>
<evidence type="ECO:0000313" key="9">
    <source>
        <dbReference type="EMBL" id="KPJ04332.1"/>
    </source>
</evidence>
<feature type="repeat" description="ANK" evidence="4">
    <location>
        <begin position="467"/>
        <end position="499"/>
    </location>
</feature>
<accession>A0A194QFR9</accession>
<dbReference type="EMBL" id="KQ459011">
    <property type="protein sequence ID" value="KPJ04332.1"/>
    <property type="molecule type" value="Genomic_DNA"/>
</dbReference>
<feature type="compositionally biased region" description="Polar residues" evidence="6">
    <location>
        <begin position="822"/>
        <end position="833"/>
    </location>
</feature>
<feature type="compositionally biased region" description="Polar residues" evidence="6">
    <location>
        <begin position="1443"/>
        <end position="1452"/>
    </location>
</feature>
<feature type="compositionally biased region" description="Basic residues" evidence="6">
    <location>
        <begin position="1"/>
        <end position="10"/>
    </location>
</feature>
<keyword evidence="7" id="KW-0472">Membrane</keyword>
<feature type="region of interest" description="Disordered" evidence="6">
    <location>
        <begin position="40"/>
        <end position="101"/>
    </location>
</feature>
<feature type="region of interest" description="Disordered" evidence="6">
    <location>
        <begin position="799"/>
        <end position="942"/>
    </location>
</feature>
<dbReference type="GO" id="GO:0010468">
    <property type="term" value="P:regulation of gene expression"/>
    <property type="evidence" value="ECO:0007669"/>
    <property type="project" value="UniProtKB-ARBA"/>
</dbReference>
<feature type="compositionally biased region" description="Polar residues" evidence="6">
    <location>
        <begin position="928"/>
        <end position="942"/>
    </location>
</feature>
<feature type="compositionally biased region" description="Low complexity" evidence="6">
    <location>
        <begin position="1677"/>
        <end position="1687"/>
    </location>
</feature>
<dbReference type="Proteomes" id="UP000053268">
    <property type="component" value="Unassembled WGS sequence"/>
</dbReference>
<feature type="region of interest" description="Disordered" evidence="6">
    <location>
        <begin position="293"/>
        <end position="318"/>
    </location>
</feature>
<dbReference type="SUPFAM" id="SSF48403">
    <property type="entry name" value="Ankyrin repeat"/>
    <property type="match status" value="1"/>
</dbReference>
<dbReference type="FunFam" id="1.25.40.20:FF:000131">
    <property type="entry name" value="ankyrin repeat domain-containing protein 17 isoform X1"/>
    <property type="match status" value="1"/>
</dbReference>
<feature type="region of interest" description="Disordered" evidence="6">
    <location>
        <begin position="1"/>
        <end position="20"/>
    </location>
</feature>
<dbReference type="Pfam" id="PF12796">
    <property type="entry name" value="Ank_2"/>
    <property type="match status" value="4"/>
</dbReference>
<dbReference type="PANTHER" id="PTHR23206:SF8">
    <property type="entry name" value="ANKYRIN REPEAT AND KH DOMAIN-CONTAINING 1"/>
    <property type="match status" value="1"/>
</dbReference>
<dbReference type="PROSITE" id="PS50297">
    <property type="entry name" value="ANK_REP_REGION"/>
    <property type="match status" value="7"/>
</dbReference>
<feature type="compositionally biased region" description="Basic residues" evidence="6">
    <location>
        <begin position="1602"/>
        <end position="1613"/>
    </location>
</feature>
<feature type="compositionally biased region" description="Pro residues" evidence="6">
    <location>
        <begin position="900"/>
        <end position="909"/>
    </location>
</feature>
<keyword evidence="1" id="KW-0677">Repeat</keyword>
<feature type="compositionally biased region" description="Pro residues" evidence="6">
    <location>
        <begin position="1148"/>
        <end position="1158"/>
    </location>
</feature>
<dbReference type="GO" id="GO:0005737">
    <property type="term" value="C:cytoplasm"/>
    <property type="evidence" value="ECO:0007669"/>
    <property type="project" value="TreeGrafter"/>
</dbReference>
<dbReference type="FunFam" id="1.25.40.20:FF:000012">
    <property type="entry name" value="ankyrin repeat domain-containing protein 17 isoform X1"/>
    <property type="match status" value="1"/>
</dbReference>
<feature type="region of interest" description="Disordered" evidence="6">
    <location>
        <begin position="1218"/>
        <end position="1310"/>
    </location>
</feature>
<dbReference type="InterPro" id="IPR051631">
    <property type="entry name" value="Ankyrin-KH/SAM_domain"/>
</dbReference>
<dbReference type="CDD" id="cd22404">
    <property type="entry name" value="KH-I_MASK"/>
    <property type="match status" value="1"/>
</dbReference>
<sequence>MRCGTGRKKQGGNGNGSAVAAGFDKDAQYAFYAGMMAGWSVPHVPTPAPAPTPTPTPAPTAVATPTATPTATPPAGKHKCPRKQRVAPPQSDHHLPPPPDILEEQRTEVLTGQSRNTALPDTERNMLELADSSGVTTIHPPATPPYPPPQHLFSVQQLATNLNQQQPQQQQQQVGEAGGGCVEARELSAVLQYLQREVPSLVALPPHELRSLVLQQMNPGCQYRVRPPSPASGAMGAAGMPAGVEDAAHHDLQPYFALPPTTNLPYEDHRSFANANVNAGVMGAGGMTGPPPGMGPIPGAQQHGKRDAPPHHPNNAVAIKKKGRLSGVRGSRADSFGGGAGAGTVATAQPAPVAYSAMDVDGETDSNHDTALTLACAGGHEDLVELLLARGADIEHRDKKGFTPLILAATAGHEKIVEVLLNHGADIEAQSERTKDTPLSLACSGGRYEVVELILSRGANKEHRNVSDYTPLSLAASGGYVNIIRLLLHHQAEINSRTGSKLGISPLMLAAMNGHTAAVRLLLDCGSDINAQIETNRNTALTLACFQGRHEVVSLLLDRKANVEHRAKTGLTPLMEAASGGYVEVGRVLLDKGADVNAPPVPSSRDTALTIAADKGHIKFVELLLHRRAAVEVKNKKGNSPLWLAANGGHLAVVEMLYAAGADIDSQDNRKVSCLMAAFRKGHTKVVKWMVGVVTQFPSDQEMTRYICTISDKEVLEKCQECVRVIRAAKETQAARANQNATILLEELDAERCREESRRLAAARRRERKKKKKMEKKEERRKLQEENDKNSLYCEKALGECSEGGEPDDEPAAKEEGDSGIDANSQGSCSSSDVKAPPAPSTKTKKKKKEDKTAPPPAAPPAPPNKKQPDKAKSKLETKVEKESVGKTDKKQEKENVAPSSPPATPAKPAPRTERKEKKPEEDIPKSITVQNVNKFGSSSRKGQVFESTRLNVDKDDVDAIDKTKKIHTNHQWEMEGKSTSPKSGCVAGRREEGWKEVVRKSSVQTLSAVEPGCKKVSVGSHAISRVIGRAGSNINAIRSATGAHIEVDKQGKGQGERIITIKGSAEATKQAASLIAAMIRDPEADIAQLLPRAKLPAPPPQPPQPKPPKQPPPKAGAVTSTSGPSGAANRATPTSRAPAKQHAVARPAPPRLHPQPIPVTEKRTVVSSAASGVPSMPTTSSAAVASPASAPTKPGALSYTGAIVGARGHTFAAKVAPATASVGAPPPDNKPHTQTATAASSPGSSAAPLGSPLKTRESPPAPTPNKGEEAAHSPDGSWPQSAPDDTPTSAALHINTTPQSSGGGGGGGAPEYSLFKDLSIAAGGSMWGAGDAHHTVEPLPPQTMSCPVDASKAPGYRGGAGGCSPCSRASSHGSTPPPAYAPTAAPPTPAYHAPMPIGPPPHQHQHQQQHQQHQQHQQLPPASLGNTVNAMDLSGLSRNGPIYQQDNSRNGHNMMPVSMSGNVGGVGSVGMSSAALGLGYVGVEGVSRLNPRAPDFAQRHPLLQHKHAAQQLFAGGNNAGNLSTLLMSYQQPAPKTAQHTPHSSHTPHAPHTPQSHHPYQSLLERGVGGGGWGEEEERKPRPIGTERAWKLTAGEDWPHSTHAHAHGSQHHAHLPDHDRYQGVSGMSGVGMGGVGGVVGGVGVGSHGLEAYGGGAAAAALSLMHALPLHYLPSEQPPQHWDQQQHPQQHHAAEKQRKCPIEMRPVLYDRLKCKRYLCQSRGSSAAAQPALPALPVLPALYTMCYGIITYSFWMIRKLADY</sequence>
<feature type="transmembrane region" description="Helical" evidence="7">
    <location>
        <begin position="1733"/>
        <end position="1755"/>
    </location>
</feature>
<feature type="compositionally biased region" description="Basic and acidic residues" evidence="6">
    <location>
        <begin position="911"/>
        <end position="925"/>
    </location>
</feature>
<organism evidence="9 10">
    <name type="scientific">Papilio xuthus</name>
    <name type="common">Asian swallowtail butterfly</name>
    <dbReference type="NCBI Taxonomy" id="66420"/>
    <lineage>
        <taxon>Eukaryota</taxon>
        <taxon>Metazoa</taxon>
        <taxon>Ecdysozoa</taxon>
        <taxon>Arthropoda</taxon>
        <taxon>Hexapoda</taxon>
        <taxon>Insecta</taxon>
        <taxon>Pterygota</taxon>
        <taxon>Neoptera</taxon>
        <taxon>Endopterygota</taxon>
        <taxon>Lepidoptera</taxon>
        <taxon>Glossata</taxon>
        <taxon>Ditrysia</taxon>
        <taxon>Papilionoidea</taxon>
        <taxon>Papilionidae</taxon>
        <taxon>Papilioninae</taxon>
        <taxon>Papilio</taxon>
    </lineage>
</organism>
<evidence type="ECO:0000256" key="4">
    <source>
        <dbReference type="PROSITE-ProRule" id="PRU00023"/>
    </source>
</evidence>
<dbReference type="InterPro" id="IPR036612">
    <property type="entry name" value="KH_dom_type_1_sf"/>
</dbReference>
<feature type="compositionally biased region" description="Polar residues" evidence="6">
    <location>
        <begin position="1287"/>
        <end position="1301"/>
    </location>
</feature>
<dbReference type="SMART" id="SM00322">
    <property type="entry name" value="KH"/>
    <property type="match status" value="1"/>
</dbReference>
<dbReference type="GO" id="GO:0045087">
    <property type="term" value="P:innate immune response"/>
    <property type="evidence" value="ECO:0007669"/>
    <property type="project" value="TreeGrafter"/>
</dbReference>
<keyword evidence="10" id="KW-1185">Reference proteome</keyword>
<dbReference type="PANTHER" id="PTHR23206">
    <property type="entry name" value="MASK PROTEIN"/>
    <property type="match status" value="1"/>
</dbReference>
<feature type="compositionally biased region" description="Pro residues" evidence="6">
    <location>
        <begin position="1097"/>
        <end position="1115"/>
    </location>
</feature>
<feature type="compositionally biased region" description="Basic residues" evidence="6">
    <location>
        <begin position="76"/>
        <end position="85"/>
    </location>
</feature>
<dbReference type="SUPFAM" id="SSF54791">
    <property type="entry name" value="Eukaryotic type KH-domain (KH-domain type I)"/>
    <property type="match status" value="1"/>
</dbReference>
<keyword evidence="7" id="KW-0812">Transmembrane</keyword>
<feature type="domain" description="K Homology" evidence="8">
    <location>
        <begin position="1011"/>
        <end position="1081"/>
    </location>
</feature>
<gene>
    <name evidence="9" type="ORF">RR46_01701</name>
</gene>
<feature type="repeat" description="ANK" evidence="4">
    <location>
        <begin position="367"/>
        <end position="399"/>
    </location>
</feature>
<dbReference type="FunFam" id="1.25.40.20:FF:000055">
    <property type="entry name" value="ankyrin repeat domain-containing protein 17 isoform X2"/>
    <property type="match status" value="1"/>
</dbReference>
<feature type="region of interest" description="Disordered" evidence="6">
    <location>
        <begin position="1361"/>
        <end position="1452"/>
    </location>
</feature>
<feature type="region of interest" description="Disordered" evidence="6">
    <location>
        <begin position="1674"/>
        <end position="1696"/>
    </location>
</feature>
<dbReference type="Pfam" id="PF00013">
    <property type="entry name" value="KH_1"/>
    <property type="match status" value="1"/>
</dbReference>
<feature type="repeat" description="ANK" evidence="4">
    <location>
        <begin position="434"/>
        <end position="466"/>
    </location>
</feature>
<keyword evidence="7" id="KW-1133">Transmembrane helix</keyword>
<feature type="repeat" description="ANK" evidence="4">
    <location>
        <begin position="604"/>
        <end position="636"/>
    </location>
</feature>
<feature type="compositionally biased region" description="Low complexity" evidence="6">
    <location>
        <begin position="59"/>
        <end position="75"/>
    </location>
</feature>
<dbReference type="Gene3D" id="3.30.1370.10">
    <property type="entry name" value="K Homology domain, type 1"/>
    <property type="match status" value="1"/>
</dbReference>
<keyword evidence="5" id="KW-0694">RNA-binding</keyword>
<feature type="compositionally biased region" description="Pro residues" evidence="6">
    <location>
        <begin position="854"/>
        <end position="866"/>
    </location>
</feature>
<feature type="compositionally biased region" description="Low complexity" evidence="6">
    <location>
        <begin position="1236"/>
        <end position="1254"/>
    </location>
</feature>
<feature type="repeat" description="ANK" evidence="4">
    <location>
        <begin position="502"/>
        <end position="534"/>
    </location>
</feature>
<protein>
    <submittedName>
        <fullName evidence="9">Ankyrin repeat domain-containing protein 17</fullName>
    </submittedName>
</protein>
<dbReference type="PROSITE" id="PS50088">
    <property type="entry name" value="ANK_REPEAT"/>
    <property type="match status" value="9"/>
</dbReference>
<feature type="compositionally biased region" description="Pro residues" evidence="6">
    <location>
        <begin position="1376"/>
        <end position="1390"/>
    </location>
</feature>
<feature type="compositionally biased region" description="Basic and acidic residues" evidence="6">
    <location>
        <begin position="775"/>
        <end position="787"/>
    </location>
</feature>
<dbReference type="InterPro" id="IPR004087">
    <property type="entry name" value="KH_dom"/>
</dbReference>
<feature type="repeat" description="ANK" evidence="4">
    <location>
        <begin position="400"/>
        <end position="432"/>
    </location>
</feature>
<dbReference type="SMART" id="SM00248">
    <property type="entry name" value="ANK"/>
    <property type="match status" value="10"/>
</dbReference>
<name>A0A194QFR9_PAPXU</name>
<evidence type="ECO:0000256" key="1">
    <source>
        <dbReference type="ARBA" id="ARBA00022737"/>
    </source>
</evidence>